<evidence type="ECO:0000256" key="2">
    <source>
        <dbReference type="ARBA" id="ARBA00022768"/>
    </source>
</evidence>
<dbReference type="GO" id="GO:0003746">
    <property type="term" value="F:translation elongation factor activity"/>
    <property type="evidence" value="ECO:0007669"/>
    <property type="project" value="UniProtKB-KW"/>
</dbReference>
<dbReference type="InterPro" id="IPR014717">
    <property type="entry name" value="Transl_elong_EF1B/ribsomal_bS6"/>
</dbReference>
<dbReference type="AlphaFoldDB" id="A0A8T3UZ72"/>
<comment type="similarity">
    <text evidence="1">Belongs to the EF-1-beta/EF-1-delta family.</text>
</comment>
<evidence type="ECO:0000256" key="3">
    <source>
        <dbReference type="ARBA" id="ARBA00022917"/>
    </source>
</evidence>
<evidence type="ECO:0000313" key="5">
    <source>
        <dbReference type="EMBL" id="MBE5728114.1"/>
    </source>
</evidence>
<evidence type="ECO:0000256" key="1">
    <source>
        <dbReference type="ARBA" id="ARBA00007411"/>
    </source>
</evidence>
<dbReference type="InterPro" id="IPR014038">
    <property type="entry name" value="EF1B_bsu/dsu_GNE"/>
</dbReference>
<dbReference type="Pfam" id="PF00736">
    <property type="entry name" value="EF1_GNE"/>
    <property type="match status" value="1"/>
</dbReference>
<sequence>MGKIVLKIKVLPKDVSTPIEDVASKVRDFLSNFGAIYRIEIQPLAFGLNVIFVTLVIEESLGSSHVEESFKDFKDGEMSITDITRMVE</sequence>
<accession>A0A8T3UZ72</accession>
<dbReference type="InterPro" id="IPR036219">
    <property type="entry name" value="eEF-1beta-like_sf"/>
</dbReference>
<evidence type="ECO:0000313" key="6">
    <source>
        <dbReference type="Proteomes" id="UP000763484"/>
    </source>
</evidence>
<gene>
    <name evidence="5" type="ORF">IHE50_01715</name>
</gene>
<proteinExistence type="inferred from homology"/>
<keyword evidence="2" id="KW-0251">Elongation factor</keyword>
<organism evidence="5 6">
    <name type="scientific">Candidatus Acidifodinimicrobium mancum</name>
    <dbReference type="NCBI Taxonomy" id="2898728"/>
    <lineage>
        <taxon>Archaea</taxon>
        <taxon>Candidatus Parvarchaeota</taxon>
        <taxon>Candidatus Acidifodinimicrobiaceae</taxon>
        <taxon>Candidatus Acidifodinimicrobium</taxon>
    </lineage>
</organism>
<feature type="domain" description="Translation elongation factor EF1B beta/delta subunit guanine nucleotide exchange" evidence="4">
    <location>
        <begin position="3"/>
        <end position="86"/>
    </location>
</feature>
<dbReference type="Gene3D" id="3.30.70.60">
    <property type="match status" value="1"/>
</dbReference>
<protein>
    <recommendedName>
        <fullName evidence="4">Translation elongation factor EF1B beta/delta subunit guanine nucleotide exchange domain-containing protein</fullName>
    </recommendedName>
</protein>
<dbReference type="EMBL" id="JADFAQ010000023">
    <property type="protein sequence ID" value="MBE5728114.1"/>
    <property type="molecule type" value="Genomic_DNA"/>
</dbReference>
<keyword evidence="3" id="KW-0648">Protein biosynthesis</keyword>
<name>A0A8T3UZ72_9ARCH</name>
<dbReference type="Proteomes" id="UP000763484">
    <property type="component" value="Unassembled WGS sequence"/>
</dbReference>
<comment type="caution">
    <text evidence="5">The sequence shown here is derived from an EMBL/GenBank/DDBJ whole genome shotgun (WGS) entry which is preliminary data.</text>
</comment>
<reference evidence="5 6" key="1">
    <citation type="submission" date="2020-09" db="EMBL/GenBank/DDBJ databases">
        <title>Genomic characterization of a novel Parvarchaeota family in acid mine drainage sediments.</title>
        <authorList>
            <person name="Luo Z.-H."/>
        </authorList>
    </citation>
    <scope>NUCLEOTIDE SEQUENCE [LARGE SCALE GENOMIC DNA]</scope>
    <source>
        <strain evidence="5">TL1-5_bins.178</strain>
    </source>
</reference>
<dbReference type="SUPFAM" id="SSF54984">
    <property type="entry name" value="eEF-1beta-like"/>
    <property type="match status" value="1"/>
</dbReference>
<dbReference type="SMART" id="SM00888">
    <property type="entry name" value="EF1_GNE"/>
    <property type="match status" value="1"/>
</dbReference>
<evidence type="ECO:0000259" key="4">
    <source>
        <dbReference type="SMART" id="SM00888"/>
    </source>
</evidence>